<dbReference type="GO" id="GO:0015297">
    <property type="term" value="F:antiporter activity"/>
    <property type="evidence" value="ECO:0007669"/>
    <property type="project" value="InterPro"/>
</dbReference>
<dbReference type="EMBL" id="OIVN01006311">
    <property type="protein sequence ID" value="SPD30320.1"/>
    <property type="molecule type" value="Genomic_DNA"/>
</dbReference>
<dbReference type="AlphaFoldDB" id="A0A2N9J1F1"/>
<accession>A0A2N9J1F1</accession>
<dbReference type="InterPro" id="IPR038538">
    <property type="entry name" value="MTERF_sf"/>
</dbReference>
<keyword evidence="3" id="KW-0806">Transcription termination</keyword>
<comment type="similarity">
    <text evidence="2 5">Belongs to the multi antimicrobial extrusion (MATE) (TC 2.A.66.1) family.</text>
</comment>
<dbReference type="GO" id="GO:0003676">
    <property type="term" value="F:nucleic acid binding"/>
    <property type="evidence" value="ECO:0007669"/>
    <property type="project" value="InterPro"/>
</dbReference>
<protein>
    <recommendedName>
        <fullName evidence="5">Protein DETOXIFICATION</fullName>
    </recommendedName>
    <alternativeName>
        <fullName evidence="5">Multidrug and toxic compound extrusion protein</fullName>
    </alternativeName>
</protein>
<evidence type="ECO:0000256" key="5">
    <source>
        <dbReference type="RuleBase" id="RU004914"/>
    </source>
</evidence>
<evidence type="ECO:0000256" key="4">
    <source>
        <dbReference type="ARBA" id="ARBA00022946"/>
    </source>
</evidence>
<dbReference type="GO" id="GO:0016020">
    <property type="term" value="C:membrane"/>
    <property type="evidence" value="ECO:0007669"/>
    <property type="project" value="InterPro"/>
</dbReference>
<reference evidence="6" key="1">
    <citation type="submission" date="2018-02" db="EMBL/GenBank/DDBJ databases">
        <authorList>
            <person name="Cohen D.B."/>
            <person name="Kent A.D."/>
        </authorList>
    </citation>
    <scope>NUCLEOTIDE SEQUENCE</scope>
</reference>
<name>A0A2N9J1F1_FAGSY</name>
<proteinExistence type="inferred from homology"/>
<gene>
    <name evidence="6" type="ORF">FSB_LOCUS58202</name>
</gene>
<evidence type="ECO:0000256" key="1">
    <source>
        <dbReference type="ARBA" id="ARBA00007692"/>
    </source>
</evidence>
<dbReference type="PANTHER" id="PTHR13068">
    <property type="entry name" value="CGI-12 PROTEIN-RELATED"/>
    <property type="match status" value="1"/>
</dbReference>
<dbReference type="FunFam" id="1.25.70.10:FF:000001">
    <property type="entry name" value="Mitochondrial transcription termination factor-like"/>
    <property type="match status" value="1"/>
</dbReference>
<dbReference type="Gene3D" id="1.25.70.10">
    <property type="entry name" value="Transcription termination factor 3, mitochondrial"/>
    <property type="match status" value="1"/>
</dbReference>
<keyword evidence="3" id="KW-0804">Transcription</keyword>
<dbReference type="GO" id="GO:0006353">
    <property type="term" value="P:DNA-templated transcription termination"/>
    <property type="evidence" value="ECO:0007669"/>
    <property type="project" value="UniProtKB-KW"/>
</dbReference>
<dbReference type="InterPro" id="IPR003690">
    <property type="entry name" value="MTERF"/>
</dbReference>
<evidence type="ECO:0000313" key="6">
    <source>
        <dbReference type="EMBL" id="SPD30320.1"/>
    </source>
</evidence>
<sequence>MVVAWRTTHIHFQTQLQNKPKSEQNPQQATHSNQIRCLRPCPGPNPSQILLASHFRLGVAGVAASSAASNLFALLCVVLYVWAKGIHVPTWCTPSRECFTGWKPLVRLAAPSCVSVCLEWWWYEIMIVLCGLLTNPKATVASMGVLIQTMAFIYVFPSSLSFAVSTRVGMNSVGTVPIHNGGCFTIRARCISSTSNQHSFTVSYLINQCGFSRESALSASKKVNFETPDKADLVISFFKNNGFSHSQISNIVRRLPPLLLSDPQKTFLPKLEFFMSKGFTSSDIATLVSRNPHILQRSLKNHVIPSFVFFKNLLRTDENTITAIKRFSSILIEKLDTRVVPNVNLLRENGVPESNICALLKHSPRIIIKNVVRLKEIVEEVKEMGFDPLKFCFVEAVFAMSGMNKSTWERKVNAYKKWGLSEEEILEAFGKCPYCIVKSEDKIMRVMDFWVNKMGMEAVLISKCPGLVAYSLEKRLIPRGLVFQVLLSKGLVKKDFKMWLIACTEKTFLQKLVMPHKEEASELLKLYKETLDLSK</sequence>
<comment type="similarity">
    <text evidence="1">Belongs to the mTERF family.</text>
</comment>
<dbReference type="Pfam" id="PF01554">
    <property type="entry name" value="MatE"/>
    <property type="match status" value="1"/>
</dbReference>
<organism evidence="6">
    <name type="scientific">Fagus sylvatica</name>
    <name type="common">Beechnut</name>
    <dbReference type="NCBI Taxonomy" id="28930"/>
    <lineage>
        <taxon>Eukaryota</taxon>
        <taxon>Viridiplantae</taxon>
        <taxon>Streptophyta</taxon>
        <taxon>Embryophyta</taxon>
        <taxon>Tracheophyta</taxon>
        <taxon>Spermatophyta</taxon>
        <taxon>Magnoliopsida</taxon>
        <taxon>eudicotyledons</taxon>
        <taxon>Gunneridae</taxon>
        <taxon>Pentapetalae</taxon>
        <taxon>rosids</taxon>
        <taxon>fabids</taxon>
        <taxon>Fagales</taxon>
        <taxon>Fagaceae</taxon>
        <taxon>Fagus</taxon>
    </lineage>
</organism>
<dbReference type="InterPro" id="IPR002528">
    <property type="entry name" value="MATE_fam"/>
</dbReference>
<keyword evidence="4" id="KW-0809">Transit peptide</keyword>
<dbReference type="GO" id="GO:0042910">
    <property type="term" value="F:xenobiotic transmembrane transporter activity"/>
    <property type="evidence" value="ECO:0007669"/>
    <property type="project" value="InterPro"/>
</dbReference>
<dbReference type="PANTHER" id="PTHR13068:SF166">
    <property type="entry name" value="TRANSCRIPTION TERMINATION FACTOR MTERF15, MITOCHONDRIAL-LIKE"/>
    <property type="match status" value="1"/>
</dbReference>
<dbReference type="SMART" id="SM00733">
    <property type="entry name" value="Mterf"/>
    <property type="match status" value="6"/>
</dbReference>
<dbReference type="Pfam" id="PF02536">
    <property type="entry name" value="mTERF"/>
    <property type="match status" value="2"/>
</dbReference>
<keyword evidence="3" id="KW-0805">Transcription regulation</keyword>
<evidence type="ECO:0000256" key="2">
    <source>
        <dbReference type="ARBA" id="ARBA00010199"/>
    </source>
</evidence>
<evidence type="ECO:0000256" key="3">
    <source>
        <dbReference type="ARBA" id="ARBA00022472"/>
    </source>
</evidence>